<feature type="transmembrane region" description="Helical" evidence="1">
    <location>
        <begin position="45"/>
        <end position="68"/>
    </location>
</feature>
<name>A0A7X5R198_9MICO</name>
<evidence type="ECO:0000313" key="3">
    <source>
        <dbReference type="Proteomes" id="UP000541033"/>
    </source>
</evidence>
<evidence type="ECO:0000256" key="1">
    <source>
        <dbReference type="SAM" id="Phobius"/>
    </source>
</evidence>
<sequence length="95" mass="9328">MKLTTEDAALHDAAVRAGIRTAAQALGGALAPLGVTAGVLTGGSWIALGIAAGGSLITSLIAGTAAYLNFIGNGLPEAYSVLASERARSPKHAAE</sequence>
<keyword evidence="3" id="KW-1185">Reference proteome</keyword>
<keyword evidence="1" id="KW-0812">Transmembrane</keyword>
<evidence type="ECO:0000313" key="2">
    <source>
        <dbReference type="EMBL" id="NIH53741.1"/>
    </source>
</evidence>
<dbReference type="AlphaFoldDB" id="A0A7X5R198"/>
<gene>
    <name evidence="2" type="ORF">FHX76_001609</name>
</gene>
<dbReference type="EMBL" id="JAAMOX010000001">
    <property type="protein sequence ID" value="NIH53741.1"/>
    <property type="molecule type" value="Genomic_DNA"/>
</dbReference>
<organism evidence="2 3">
    <name type="scientific">Lysinibacter cavernae</name>
    <dbReference type="NCBI Taxonomy" id="1640652"/>
    <lineage>
        <taxon>Bacteria</taxon>
        <taxon>Bacillati</taxon>
        <taxon>Actinomycetota</taxon>
        <taxon>Actinomycetes</taxon>
        <taxon>Micrococcales</taxon>
        <taxon>Microbacteriaceae</taxon>
        <taxon>Lysinibacter</taxon>
    </lineage>
</organism>
<proteinExistence type="predicted"/>
<accession>A0A7X5R198</accession>
<keyword evidence="1" id="KW-0472">Membrane</keyword>
<keyword evidence="1" id="KW-1133">Transmembrane helix</keyword>
<comment type="caution">
    <text evidence="2">The sequence shown here is derived from an EMBL/GenBank/DDBJ whole genome shotgun (WGS) entry which is preliminary data.</text>
</comment>
<dbReference type="Proteomes" id="UP000541033">
    <property type="component" value="Unassembled WGS sequence"/>
</dbReference>
<dbReference type="RefSeq" id="WP_167149599.1">
    <property type="nucleotide sequence ID" value="NZ_JAAMOX010000001.1"/>
</dbReference>
<evidence type="ECO:0008006" key="4">
    <source>
        <dbReference type="Google" id="ProtNLM"/>
    </source>
</evidence>
<reference evidence="2 3" key="1">
    <citation type="submission" date="2020-02" db="EMBL/GenBank/DDBJ databases">
        <title>Sequencing the genomes of 1000 actinobacteria strains.</title>
        <authorList>
            <person name="Klenk H.-P."/>
        </authorList>
    </citation>
    <scope>NUCLEOTIDE SEQUENCE [LARGE SCALE GENOMIC DNA]</scope>
    <source>
        <strain evidence="2 3">DSM 27960</strain>
    </source>
</reference>
<protein>
    <recommendedName>
        <fullName evidence="4">Holin</fullName>
    </recommendedName>
</protein>